<evidence type="ECO:0000256" key="2">
    <source>
        <dbReference type="ARBA" id="ARBA00008038"/>
    </source>
</evidence>
<sequence>MDRATLIGIVGGLGLFLWAIYMGGDLKAFINIPSLMIVLGGVMASTLISFPLSKFIGVLKILKNVFVEKSVSAEEIIKTIVRLADIARREGLLALEETAEQLEDDFMKRGVMLVVDGTDPELVKNILETELAFLEERHKEGQSIFETMGSLAPSYGLLGTIIGLIQMLSKLNDPSSVGPGMAVALITTFYGAFLAYFIFNPIAGKLKVRSRQEILLKEIMIEGILSIQAGENPRIIEEKLKAFLSPEIRRSFKEKEKESAESGDSLAWR</sequence>
<keyword evidence="3" id="KW-0813">Transport</keyword>
<dbReference type="InterPro" id="IPR002898">
    <property type="entry name" value="MotA_ExbB_proton_chnl"/>
</dbReference>
<keyword evidence="11" id="KW-1185">Reference proteome</keyword>
<comment type="similarity">
    <text evidence="2">Belongs to the MotA family.</text>
</comment>
<evidence type="ECO:0000313" key="11">
    <source>
        <dbReference type="Proteomes" id="UP000070427"/>
    </source>
</evidence>
<dbReference type="EMBL" id="LOED01000009">
    <property type="protein sequence ID" value="KXG77618.1"/>
    <property type="molecule type" value="Genomic_DNA"/>
</dbReference>
<evidence type="ECO:0000259" key="9">
    <source>
        <dbReference type="Pfam" id="PF01618"/>
    </source>
</evidence>
<protein>
    <submittedName>
        <fullName evidence="10">Chemotaxis protein PomA</fullName>
    </submittedName>
</protein>
<reference evidence="10 11" key="1">
    <citation type="submission" date="2015-12" db="EMBL/GenBank/DDBJ databases">
        <title>Draft genome sequnece of Fervidicola ferrireducens strain Y170.</title>
        <authorList>
            <person name="Patel B.K."/>
        </authorList>
    </citation>
    <scope>NUCLEOTIDE SEQUENCE [LARGE SCALE GENOMIC DNA]</scope>
    <source>
        <strain evidence="10 11">Y170</strain>
    </source>
</reference>
<name>A0A140LAP3_9FIRM</name>
<accession>A0A140LAP3</accession>
<evidence type="ECO:0000256" key="6">
    <source>
        <dbReference type="ARBA" id="ARBA00022989"/>
    </source>
</evidence>
<dbReference type="InterPro" id="IPR047055">
    <property type="entry name" value="MotA-like"/>
</dbReference>
<dbReference type="GO" id="GO:0005886">
    <property type="term" value="C:plasma membrane"/>
    <property type="evidence" value="ECO:0007669"/>
    <property type="project" value="UniProtKB-SubCell"/>
</dbReference>
<dbReference type="STRING" id="520764.AN618_09880"/>
<feature type="transmembrane region" description="Helical" evidence="8">
    <location>
        <begin position="147"/>
        <end position="168"/>
    </location>
</feature>
<evidence type="ECO:0000256" key="7">
    <source>
        <dbReference type="ARBA" id="ARBA00023136"/>
    </source>
</evidence>
<dbReference type="Pfam" id="PF01618">
    <property type="entry name" value="MotA_ExbB"/>
    <property type="match status" value="1"/>
</dbReference>
<organism evidence="10 11">
    <name type="scientific">Fervidicola ferrireducens</name>
    <dbReference type="NCBI Taxonomy" id="520764"/>
    <lineage>
        <taxon>Bacteria</taxon>
        <taxon>Bacillati</taxon>
        <taxon>Bacillota</taxon>
        <taxon>Clostridia</taxon>
        <taxon>Thermosediminibacterales</taxon>
        <taxon>Thermosediminibacteraceae</taxon>
        <taxon>Fervidicola</taxon>
    </lineage>
</organism>
<proteinExistence type="inferred from homology"/>
<evidence type="ECO:0000256" key="3">
    <source>
        <dbReference type="ARBA" id="ARBA00022448"/>
    </source>
</evidence>
<evidence type="ECO:0000256" key="1">
    <source>
        <dbReference type="ARBA" id="ARBA00004651"/>
    </source>
</evidence>
<feature type="transmembrane region" description="Helical" evidence="8">
    <location>
        <begin position="28"/>
        <end position="50"/>
    </location>
</feature>
<dbReference type="AlphaFoldDB" id="A0A140LAP3"/>
<dbReference type="GO" id="GO:0006935">
    <property type="term" value="P:chemotaxis"/>
    <property type="evidence" value="ECO:0007669"/>
    <property type="project" value="InterPro"/>
</dbReference>
<feature type="transmembrane region" description="Helical" evidence="8">
    <location>
        <begin position="180"/>
        <end position="199"/>
    </location>
</feature>
<dbReference type="RefSeq" id="WP_066352769.1">
    <property type="nucleotide sequence ID" value="NZ_LOED01000009.1"/>
</dbReference>
<evidence type="ECO:0000313" key="10">
    <source>
        <dbReference type="EMBL" id="KXG77618.1"/>
    </source>
</evidence>
<evidence type="ECO:0000256" key="4">
    <source>
        <dbReference type="ARBA" id="ARBA00022475"/>
    </source>
</evidence>
<gene>
    <name evidence="10" type="primary">pomA</name>
    <name evidence="10" type="ORF">AN618_09880</name>
</gene>
<dbReference type="PROSITE" id="PS01307">
    <property type="entry name" value="MOTA"/>
    <property type="match status" value="1"/>
</dbReference>
<comment type="subcellular location">
    <subcellularLocation>
        <location evidence="1">Cell membrane</location>
        <topology evidence="1">Multi-pass membrane protein</topology>
    </subcellularLocation>
</comment>
<dbReference type="OrthoDB" id="9806929at2"/>
<dbReference type="GO" id="GO:0071978">
    <property type="term" value="P:bacterial-type flagellum-dependent swarming motility"/>
    <property type="evidence" value="ECO:0007669"/>
    <property type="project" value="InterPro"/>
</dbReference>
<dbReference type="InParanoid" id="A0A140LAP3"/>
<dbReference type="InterPro" id="IPR000540">
    <property type="entry name" value="Flag_MotA_CS"/>
</dbReference>
<evidence type="ECO:0000256" key="8">
    <source>
        <dbReference type="SAM" id="Phobius"/>
    </source>
</evidence>
<dbReference type="Proteomes" id="UP000070427">
    <property type="component" value="Unassembled WGS sequence"/>
</dbReference>
<dbReference type="PANTHER" id="PTHR30433:SF2">
    <property type="entry name" value="MOTILITY PROTEIN A"/>
    <property type="match status" value="1"/>
</dbReference>
<feature type="domain" description="MotA/TolQ/ExbB proton channel" evidence="9">
    <location>
        <begin position="99"/>
        <end position="216"/>
    </location>
</feature>
<keyword evidence="7 8" id="KW-0472">Membrane</keyword>
<keyword evidence="6 8" id="KW-1133">Transmembrane helix</keyword>
<feature type="transmembrane region" description="Helical" evidence="8">
    <location>
        <begin position="5"/>
        <end position="22"/>
    </location>
</feature>
<dbReference type="FunCoup" id="A0A140LAP3">
    <property type="interactions" value="158"/>
</dbReference>
<evidence type="ECO:0000256" key="5">
    <source>
        <dbReference type="ARBA" id="ARBA00022692"/>
    </source>
</evidence>
<dbReference type="PANTHER" id="PTHR30433">
    <property type="entry name" value="CHEMOTAXIS PROTEIN MOTA"/>
    <property type="match status" value="1"/>
</dbReference>
<keyword evidence="4" id="KW-1003">Cell membrane</keyword>
<comment type="caution">
    <text evidence="10">The sequence shown here is derived from an EMBL/GenBank/DDBJ whole genome shotgun (WGS) entry which is preliminary data.</text>
</comment>
<dbReference type="PATRIC" id="fig|520764.3.peg.1025"/>
<keyword evidence="5 8" id="KW-0812">Transmembrane</keyword>